<reference evidence="12 13" key="1">
    <citation type="submission" date="2019-07" db="EMBL/GenBank/DDBJ databases">
        <title>Genomics analysis of Aphanomyces spp. identifies a new class of oomycete effector associated with host adaptation.</title>
        <authorList>
            <person name="Gaulin E."/>
        </authorList>
    </citation>
    <scope>NUCLEOTIDE SEQUENCE [LARGE SCALE GENOMIC DNA]</scope>
    <source>
        <strain evidence="12 13">ATCC 201684</strain>
    </source>
</reference>
<feature type="domain" description="Pre-mRNA-splicing factor Syf1/CRNKL1-like C-terminal HAT-repeats" evidence="10">
    <location>
        <begin position="381"/>
        <end position="756"/>
    </location>
</feature>
<feature type="region of interest" description="Disordered" evidence="8">
    <location>
        <begin position="734"/>
        <end position="800"/>
    </location>
</feature>
<dbReference type="Pfam" id="PF23231">
    <property type="entry name" value="HAT_Syf1_CNRKL1_C"/>
    <property type="match status" value="1"/>
</dbReference>
<dbReference type="GO" id="GO:0071014">
    <property type="term" value="C:post-mRNA release spliceosomal complex"/>
    <property type="evidence" value="ECO:0007669"/>
    <property type="project" value="TreeGrafter"/>
</dbReference>
<evidence type="ECO:0000256" key="6">
    <source>
        <dbReference type="ARBA" id="ARBA00023187"/>
    </source>
</evidence>
<evidence type="ECO:0000256" key="1">
    <source>
        <dbReference type="ARBA" id="ARBA00004123"/>
    </source>
</evidence>
<evidence type="ECO:0000256" key="2">
    <source>
        <dbReference type="ARBA" id="ARBA00008644"/>
    </source>
</evidence>
<dbReference type="Gene3D" id="1.25.40.10">
    <property type="entry name" value="Tetratricopeptide repeat domain"/>
    <property type="match status" value="4"/>
</dbReference>
<dbReference type="Pfam" id="PF23220">
    <property type="entry name" value="HAT_Syf1_M"/>
    <property type="match status" value="1"/>
</dbReference>
<dbReference type="GO" id="GO:0000349">
    <property type="term" value="P:generation of catalytic spliceosome for first transesterification step"/>
    <property type="evidence" value="ECO:0007669"/>
    <property type="project" value="TreeGrafter"/>
</dbReference>
<evidence type="ECO:0000256" key="4">
    <source>
        <dbReference type="ARBA" id="ARBA00022728"/>
    </source>
</evidence>
<feature type="domain" description="Pre-mRNA-splicing factor Syf1-like N-terminal HAT-repeats" evidence="11">
    <location>
        <begin position="25"/>
        <end position="185"/>
    </location>
</feature>
<keyword evidence="13" id="KW-1185">Reference proteome</keyword>
<dbReference type="VEuPathDB" id="FungiDB:AeMF1_020480"/>
<keyword evidence="6" id="KW-0508">mRNA splicing</keyword>
<evidence type="ECO:0000259" key="11">
    <source>
        <dbReference type="Pfam" id="PF23233"/>
    </source>
</evidence>
<feature type="domain" description="Pre-mRNA-splicing factor SYF1 central HAT repeats" evidence="9">
    <location>
        <begin position="189"/>
        <end position="379"/>
    </location>
</feature>
<dbReference type="PANTHER" id="PTHR11246">
    <property type="entry name" value="PRE-MRNA SPLICING FACTOR"/>
    <property type="match status" value="1"/>
</dbReference>
<evidence type="ECO:0000256" key="7">
    <source>
        <dbReference type="ARBA" id="ARBA00023242"/>
    </source>
</evidence>
<gene>
    <name evidence="12" type="ORF">Ae201684_016210</name>
</gene>
<dbReference type="InterPro" id="IPR011990">
    <property type="entry name" value="TPR-like_helical_dom_sf"/>
</dbReference>
<evidence type="ECO:0000256" key="3">
    <source>
        <dbReference type="ARBA" id="ARBA00022664"/>
    </source>
</evidence>
<comment type="similarity">
    <text evidence="2">Belongs to the crooked-neck family.</text>
</comment>
<dbReference type="InterPro" id="IPR056350">
    <property type="entry name" value="HAT_Syf1_central"/>
</dbReference>
<keyword evidence="4" id="KW-0747">Spliceosome</keyword>
<proteinExistence type="inferred from homology"/>
<evidence type="ECO:0000313" key="12">
    <source>
        <dbReference type="EMBL" id="KAF0725313.1"/>
    </source>
</evidence>
<evidence type="ECO:0000259" key="10">
    <source>
        <dbReference type="Pfam" id="PF23231"/>
    </source>
</evidence>
<keyword evidence="3" id="KW-0507">mRNA processing</keyword>
<dbReference type="Proteomes" id="UP000481153">
    <property type="component" value="Unassembled WGS sequence"/>
</dbReference>
<feature type="compositionally biased region" description="Low complexity" evidence="8">
    <location>
        <begin position="764"/>
        <end position="773"/>
    </location>
</feature>
<evidence type="ECO:0000259" key="9">
    <source>
        <dbReference type="Pfam" id="PF23220"/>
    </source>
</evidence>
<sequence>MTAATALVAMDDVRAYLQSDESLEAQFEEDVKRNPYSIDTWTSYLNLLHTKPQGTRLSEKRIAIYRRALGYVPLSYKLWKRFLDETFALVRGLRIDAPEYTDLKQLYEDALVHLHKMPRIWLQYVQLLEHLCLGTETRRAYDRALRALPITQHKRIWTPYLAFIHAQGVQATAIRVYHRYLMFEPTGREAYVRYLLSMEMWEEASLQLVQVLNMPQTASRHTLWMELCTLISSHPDEVSSSLNVEAILRSGVHLFSDEVGRFWCALATYYMRLGMFENARDVYEEGLAAVLTVRDFSLIFDAYVKFLEALVAAEMQNPEELTRTLQLYEDLAERRPLLLNAVFLRQNPHAVKEWQKRIALHEASPLQVVRTYTEAIKTIDPMQAVGSLSSLWVDFAKYYESHGDFNNARSVFHKAMAQTAWKSTDERATLLCAFVDFELRVEEFDAALELIRHGCTQRVLAKSLKVWSLRVDLEESLGDVDSTRAAYDRCMELKVATPQLLLQYTAYLESNSYFEEAFQVYERALALFPTFPHAKDIWTAYLTSFVRRYQGSKIERARDLFNQVLRVAPASDLAPFFKQFASLEENYGLWRNAQAIYERATNEIEESTAQLDLYRYYIKKAQENAGVVAVRAIYERAMAHLPNETVWRLGLEFCTFETAMGEIHRARGVFNHISQCCDPRVSEESFWSRWHAFELEHGNEETFLDMLRIKRSVQLQYATVNYIGSAAGALDMVPSSSNATQSSSFTPADPMQQLEAKEEEEQQEVQAESIVEAVKNDEEIDLDMVEEQPVPESVFRGKKK</sequence>
<dbReference type="SMART" id="SM00386">
    <property type="entry name" value="HAT"/>
    <property type="match status" value="12"/>
</dbReference>
<evidence type="ECO:0000256" key="8">
    <source>
        <dbReference type="SAM" id="MobiDB-lite"/>
    </source>
</evidence>
<dbReference type="GO" id="GO:0071007">
    <property type="term" value="C:U2-type catalytic step 2 spliceosome"/>
    <property type="evidence" value="ECO:0007669"/>
    <property type="project" value="TreeGrafter"/>
</dbReference>
<dbReference type="InterPro" id="IPR055430">
    <property type="entry name" value="HAT_Syf1_CNRKL1_C"/>
</dbReference>
<dbReference type="AlphaFoldDB" id="A0A6G0WFQ4"/>
<dbReference type="GO" id="GO:0000974">
    <property type="term" value="C:Prp19 complex"/>
    <property type="evidence" value="ECO:0007669"/>
    <property type="project" value="TreeGrafter"/>
</dbReference>
<dbReference type="SUPFAM" id="SSF48452">
    <property type="entry name" value="TPR-like"/>
    <property type="match status" value="5"/>
</dbReference>
<dbReference type="EMBL" id="VJMJ01000244">
    <property type="protein sequence ID" value="KAF0725313.1"/>
    <property type="molecule type" value="Genomic_DNA"/>
</dbReference>
<keyword evidence="5" id="KW-0677">Repeat</keyword>
<dbReference type="InterPro" id="IPR055433">
    <property type="entry name" value="HAT_Syf1-like_N"/>
</dbReference>
<organism evidence="12 13">
    <name type="scientific">Aphanomyces euteiches</name>
    <dbReference type="NCBI Taxonomy" id="100861"/>
    <lineage>
        <taxon>Eukaryota</taxon>
        <taxon>Sar</taxon>
        <taxon>Stramenopiles</taxon>
        <taxon>Oomycota</taxon>
        <taxon>Saprolegniomycetes</taxon>
        <taxon>Saprolegniales</taxon>
        <taxon>Verrucalvaceae</taxon>
        <taxon>Aphanomyces</taxon>
    </lineage>
</organism>
<comment type="caution">
    <text evidence="12">The sequence shown here is derived from an EMBL/GenBank/DDBJ whole genome shotgun (WGS) entry which is preliminary data.</text>
</comment>
<accession>A0A6G0WFQ4</accession>
<dbReference type="InterPro" id="IPR045075">
    <property type="entry name" value="Syf1-like"/>
</dbReference>
<feature type="compositionally biased region" description="Low complexity" evidence="8">
    <location>
        <begin position="735"/>
        <end position="744"/>
    </location>
</feature>
<name>A0A6G0WFQ4_9STRA</name>
<evidence type="ECO:0000313" key="13">
    <source>
        <dbReference type="Proteomes" id="UP000481153"/>
    </source>
</evidence>
<dbReference type="FunFam" id="1.25.40.10:FF:000137">
    <property type="entry name" value="Pre-mRNA-splicing factor syf1"/>
    <property type="match status" value="1"/>
</dbReference>
<evidence type="ECO:0000256" key="5">
    <source>
        <dbReference type="ARBA" id="ARBA00022737"/>
    </source>
</evidence>
<dbReference type="PANTHER" id="PTHR11246:SF5">
    <property type="entry name" value="PRE-MRNA-SPLICING FACTOR SYF1"/>
    <property type="match status" value="1"/>
</dbReference>
<dbReference type="InterPro" id="IPR003107">
    <property type="entry name" value="HAT"/>
</dbReference>
<comment type="subcellular location">
    <subcellularLocation>
        <location evidence="1">Nucleus</location>
    </subcellularLocation>
</comment>
<keyword evidence="7" id="KW-0539">Nucleus</keyword>
<dbReference type="Pfam" id="PF23233">
    <property type="entry name" value="HAT_Syf1_CNRKL1_N"/>
    <property type="match status" value="1"/>
</dbReference>
<protein>
    <submittedName>
        <fullName evidence="12">Uncharacterized protein</fullName>
    </submittedName>
</protein>